<reference evidence="3 4" key="1">
    <citation type="submission" date="2018-06" db="EMBL/GenBank/DDBJ databases">
        <authorList>
            <consortium name="Pathogen Informatics"/>
            <person name="Doyle S."/>
        </authorList>
    </citation>
    <scope>NUCLEOTIDE SEQUENCE [LARGE SCALE GENOMIC DNA]</scope>
    <source>
        <strain evidence="3 4">NCTC13028</strain>
    </source>
</reference>
<accession>A0A2X2Y3Z2</accession>
<protein>
    <submittedName>
        <fullName evidence="3">Uncharacterized protein</fullName>
    </submittedName>
</protein>
<proteinExistence type="predicted"/>
<gene>
    <name evidence="2" type="ORF">HMJ28_00055</name>
    <name evidence="3" type="ORF">NCTC13028_00218</name>
</gene>
<feature type="transmembrane region" description="Helical" evidence="1">
    <location>
        <begin position="7"/>
        <end position="26"/>
    </location>
</feature>
<keyword evidence="1" id="KW-0472">Membrane</keyword>
<organism evidence="3 4">
    <name type="scientific">Clostridium cochlearium</name>
    <dbReference type="NCBI Taxonomy" id="1494"/>
    <lineage>
        <taxon>Bacteria</taxon>
        <taxon>Bacillati</taxon>
        <taxon>Bacillota</taxon>
        <taxon>Clostridia</taxon>
        <taxon>Eubacteriales</taxon>
        <taxon>Clostridiaceae</taxon>
        <taxon>Clostridium</taxon>
    </lineage>
</organism>
<sequence length="181" mass="21084">MIKKEDFYCGAFLSFLLNNGIVPALFEERTDANRKIYKFTTNKDDFIVYVKYTESPSSESKTKGSTIWNFPFTEIQLDEIKDIKTAENRKLYFIFVCGKTSLNRSRIAVVSKDIIFQCIDLNREDKYKSQSIKIRLLKGHWNFDVYGTARADKLEGKDNTFKVRIKNINDLFGKVKSEIVT</sequence>
<evidence type="ECO:0000256" key="1">
    <source>
        <dbReference type="SAM" id="Phobius"/>
    </source>
</evidence>
<dbReference type="EMBL" id="JABFIF010000001">
    <property type="protein sequence ID" value="NOH14797.1"/>
    <property type="molecule type" value="Genomic_DNA"/>
</dbReference>
<dbReference type="EMBL" id="UAWC01000001">
    <property type="protein sequence ID" value="SQB33220.1"/>
    <property type="molecule type" value="Genomic_DNA"/>
</dbReference>
<keyword evidence="1" id="KW-0812">Transmembrane</keyword>
<dbReference type="Proteomes" id="UP000528432">
    <property type="component" value="Unassembled WGS sequence"/>
</dbReference>
<evidence type="ECO:0000313" key="3">
    <source>
        <dbReference type="EMBL" id="SQB33220.1"/>
    </source>
</evidence>
<dbReference type="RefSeq" id="WP_111921079.1">
    <property type="nucleotide sequence ID" value="NZ_JABFIF010000001.1"/>
</dbReference>
<evidence type="ECO:0000313" key="5">
    <source>
        <dbReference type="Proteomes" id="UP000528432"/>
    </source>
</evidence>
<name>A0A2X2Y3Z2_CLOCO</name>
<reference evidence="2 5" key="2">
    <citation type="submission" date="2020-05" db="EMBL/GenBank/DDBJ databases">
        <title>Draft genome sequence of Clostridium cochlearium strain AGROS13 isolated from a sheep dairy farm in New Zealand.</title>
        <authorList>
            <person name="Gupta T.B."/>
            <person name="Jauregui R."/>
            <person name="Risson A.N."/>
            <person name="Brightwell G."/>
            <person name="Maclean P."/>
        </authorList>
    </citation>
    <scope>NUCLEOTIDE SEQUENCE [LARGE SCALE GENOMIC DNA]</scope>
    <source>
        <strain evidence="2 5">AGROS13</strain>
    </source>
</reference>
<keyword evidence="1" id="KW-1133">Transmembrane helix</keyword>
<dbReference type="Proteomes" id="UP000250223">
    <property type="component" value="Unassembled WGS sequence"/>
</dbReference>
<evidence type="ECO:0000313" key="2">
    <source>
        <dbReference type="EMBL" id="NOH14797.1"/>
    </source>
</evidence>
<evidence type="ECO:0000313" key="4">
    <source>
        <dbReference type="Proteomes" id="UP000250223"/>
    </source>
</evidence>
<dbReference type="AlphaFoldDB" id="A0A2X2Y3Z2"/>